<organism evidence="8 9">
    <name type="scientific">Sphingomonas rustica</name>
    <dbReference type="NCBI Taxonomy" id="3103142"/>
    <lineage>
        <taxon>Bacteria</taxon>
        <taxon>Pseudomonadati</taxon>
        <taxon>Pseudomonadota</taxon>
        <taxon>Alphaproteobacteria</taxon>
        <taxon>Sphingomonadales</taxon>
        <taxon>Sphingomonadaceae</taxon>
        <taxon>Sphingomonas</taxon>
    </lineage>
</organism>
<dbReference type="EC" id="3.1.-.-" evidence="6"/>
<keyword evidence="5 6" id="KW-0460">Magnesium</keyword>
<accession>A0ABV0B6W7</accession>
<evidence type="ECO:0000256" key="3">
    <source>
        <dbReference type="ARBA" id="ARBA00022723"/>
    </source>
</evidence>
<evidence type="ECO:0000256" key="4">
    <source>
        <dbReference type="ARBA" id="ARBA00022801"/>
    </source>
</evidence>
<evidence type="ECO:0000259" key="7">
    <source>
        <dbReference type="Pfam" id="PF01850"/>
    </source>
</evidence>
<dbReference type="SUPFAM" id="SSF88723">
    <property type="entry name" value="PIN domain-like"/>
    <property type="match status" value="1"/>
</dbReference>
<evidence type="ECO:0000256" key="1">
    <source>
        <dbReference type="ARBA" id="ARBA00022649"/>
    </source>
</evidence>
<evidence type="ECO:0000256" key="2">
    <source>
        <dbReference type="ARBA" id="ARBA00022722"/>
    </source>
</evidence>
<comment type="caution">
    <text evidence="8">The sequence shown here is derived from an EMBL/GenBank/DDBJ whole genome shotgun (WGS) entry which is preliminary data.</text>
</comment>
<comment type="similarity">
    <text evidence="6">Belongs to the PINc/VapC protein family.</text>
</comment>
<dbReference type="PANTHER" id="PTHR42740">
    <property type="entry name" value="RIBONUCLEASE VAPC3"/>
    <property type="match status" value="1"/>
</dbReference>
<dbReference type="CDD" id="cd18760">
    <property type="entry name" value="PIN_MtVapC3-like"/>
    <property type="match status" value="1"/>
</dbReference>
<protein>
    <recommendedName>
        <fullName evidence="6">Ribonuclease VapC</fullName>
        <shortName evidence="6">RNase VapC</shortName>
        <ecNumber evidence="6">3.1.-.-</ecNumber>
    </recommendedName>
    <alternativeName>
        <fullName evidence="6">Toxin VapC</fullName>
    </alternativeName>
</protein>
<keyword evidence="4 6" id="KW-0378">Hydrolase</keyword>
<feature type="domain" description="PIN" evidence="7">
    <location>
        <begin position="2"/>
        <end position="118"/>
    </location>
</feature>
<keyword evidence="9" id="KW-1185">Reference proteome</keyword>
<dbReference type="PANTHER" id="PTHR42740:SF1">
    <property type="entry name" value="RIBONUCLEASE VAPC3"/>
    <property type="match status" value="1"/>
</dbReference>
<feature type="binding site" evidence="6">
    <location>
        <position position="96"/>
    </location>
    <ligand>
        <name>Mg(2+)</name>
        <dbReference type="ChEBI" id="CHEBI:18420"/>
    </ligand>
</feature>
<evidence type="ECO:0000313" key="8">
    <source>
        <dbReference type="EMBL" id="MEN3746910.1"/>
    </source>
</evidence>
<comment type="function">
    <text evidence="6">Toxic component of a toxin-antitoxin (TA) system. An RNase.</text>
</comment>
<dbReference type="InterPro" id="IPR051749">
    <property type="entry name" value="PINc/VapC_TA_RNase"/>
</dbReference>
<evidence type="ECO:0000256" key="5">
    <source>
        <dbReference type="ARBA" id="ARBA00022842"/>
    </source>
</evidence>
<gene>
    <name evidence="6" type="primary">vapC</name>
    <name evidence="8" type="ORF">TPR58_07010</name>
</gene>
<dbReference type="Gene3D" id="3.40.50.1010">
    <property type="entry name" value="5'-nuclease"/>
    <property type="match status" value="1"/>
</dbReference>
<name>A0ABV0B6W7_9SPHN</name>
<dbReference type="InterPro" id="IPR002716">
    <property type="entry name" value="PIN_dom"/>
</dbReference>
<dbReference type="HAMAP" id="MF_00265">
    <property type="entry name" value="VapC_Nob1"/>
    <property type="match status" value="1"/>
</dbReference>
<reference evidence="8 9" key="1">
    <citation type="submission" date="2024-05" db="EMBL/GenBank/DDBJ databases">
        <title>Sphingomonas sp. HF-S3 16S ribosomal RNA gene Genome sequencing and assembly.</title>
        <authorList>
            <person name="Lee H."/>
        </authorList>
    </citation>
    <scope>NUCLEOTIDE SEQUENCE [LARGE SCALE GENOMIC DNA]</scope>
    <source>
        <strain evidence="8 9">HF-S3</strain>
    </source>
</reference>
<sequence>MILVDSSVWIDFFRGVSAPQTDRLDAALGIELVAIGDLNVTEVLQGFSSDRDYVQAEALLATLVLVEIGGWDVAERAARHFRTLRAKGVTVRKTIDTLIATRCILDGIPLLYSDRDFDPFVEHLGLQPCLVKSPPFPTR</sequence>
<dbReference type="InterPro" id="IPR029060">
    <property type="entry name" value="PIN-like_dom_sf"/>
</dbReference>
<comment type="cofactor">
    <cofactor evidence="6">
        <name>Mg(2+)</name>
        <dbReference type="ChEBI" id="CHEBI:18420"/>
    </cofactor>
</comment>
<evidence type="ECO:0000313" key="9">
    <source>
        <dbReference type="Proteomes" id="UP001427805"/>
    </source>
</evidence>
<keyword evidence="6" id="KW-0800">Toxin</keyword>
<dbReference type="Proteomes" id="UP001427805">
    <property type="component" value="Unassembled WGS sequence"/>
</dbReference>
<keyword evidence="2 6" id="KW-0540">Nuclease</keyword>
<dbReference type="RefSeq" id="WP_346245901.1">
    <property type="nucleotide sequence ID" value="NZ_JBDIZK010000003.1"/>
</dbReference>
<dbReference type="InterPro" id="IPR022907">
    <property type="entry name" value="VapC_family"/>
</dbReference>
<dbReference type="Pfam" id="PF01850">
    <property type="entry name" value="PIN"/>
    <property type="match status" value="1"/>
</dbReference>
<dbReference type="EMBL" id="JBDIZK010000003">
    <property type="protein sequence ID" value="MEN3746910.1"/>
    <property type="molecule type" value="Genomic_DNA"/>
</dbReference>
<keyword evidence="3 6" id="KW-0479">Metal-binding</keyword>
<feature type="binding site" evidence="6">
    <location>
        <position position="5"/>
    </location>
    <ligand>
        <name>Mg(2+)</name>
        <dbReference type="ChEBI" id="CHEBI:18420"/>
    </ligand>
</feature>
<evidence type="ECO:0000256" key="6">
    <source>
        <dbReference type="HAMAP-Rule" id="MF_00265"/>
    </source>
</evidence>
<proteinExistence type="inferred from homology"/>
<keyword evidence="1 6" id="KW-1277">Toxin-antitoxin system</keyword>